<evidence type="ECO:0000259" key="4">
    <source>
        <dbReference type="Pfam" id="PF00685"/>
    </source>
</evidence>
<feature type="binding site" evidence="3">
    <location>
        <position position="243"/>
    </location>
    <ligand>
        <name>3'-phosphoadenylyl sulfate</name>
        <dbReference type="ChEBI" id="CHEBI:58339"/>
    </ligand>
</feature>
<dbReference type="PANTHER" id="PTHR10605:SF56">
    <property type="entry name" value="BIFUNCTIONAL HEPARAN SULFATE N-DEACETYLASE_N-SULFOTRANSFERASE"/>
    <property type="match status" value="1"/>
</dbReference>
<reference evidence="5 6" key="1">
    <citation type="submission" date="2017-12" db="EMBL/GenBank/DDBJ databases">
        <title>Sequencing, de novo assembly and annotation of complete genome of a new Thraustochytrid species, strain FCC1311.</title>
        <authorList>
            <person name="Sedici K."/>
            <person name="Godart F."/>
            <person name="Aiese Cigliano R."/>
            <person name="Sanseverino W."/>
            <person name="Barakat M."/>
            <person name="Ortet P."/>
            <person name="Marechal E."/>
            <person name="Cagnac O."/>
            <person name="Amato A."/>
        </authorList>
    </citation>
    <scope>NUCLEOTIDE SEQUENCE [LARGE SCALE GENOMIC DNA]</scope>
</reference>
<dbReference type="EMBL" id="BEYU01000119">
    <property type="protein sequence ID" value="GBG32254.1"/>
    <property type="molecule type" value="Genomic_DNA"/>
</dbReference>
<keyword evidence="1 5" id="KW-0808">Transferase</keyword>
<evidence type="ECO:0000256" key="1">
    <source>
        <dbReference type="ARBA" id="ARBA00022679"/>
    </source>
</evidence>
<dbReference type="OrthoDB" id="411451at2759"/>
<keyword evidence="2" id="KW-0325">Glycoprotein</keyword>
<feature type="domain" description="Sulfotransferase" evidence="4">
    <location>
        <begin position="230"/>
        <end position="368"/>
    </location>
</feature>
<dbReference type="InterPro" id="IPR037359">
    <property type="entry name" value="NST/OST"/>
</dbReference>
<dbReference type="SUPFAM" id="SSF52540">
    <property type="entry name" value="P-loop containing nucleoside triphosphate hydrolases"/>
    <property type="match status" value="1"/>
</dbReference>
<dbReference type="Pfam" id="PF00685">
    <property type="entry name" value="Sulfotransfer_1"/>
    <property type="match status" value="1"/>
</dbReference>
<organism evidence="5 6">
    <name type="scientific">Hondaea fermentalgiana</name>
    <dbReference type="NCBI Taxonomy" id="2315210"/>
    <lineage>
        <taxon>Eukaryota</taxon>
        <taxon>Sar</taxon>
        <taxon>Stramenopiles</taxon>
        <taxon>Bigyra</taxon>
        <taxon>Labyrinthulomycetes</taxon>
        <taxon>Thraustochytrida</taxon>
        <taxon>Thraustochytriidae</taxon>
        <taxon>Hondaea</taxon>
    </lineage>
</organism>
<evidence type="ECO:0000313" key="6">
    <source>
        <dbReference type="Proteomes" id="UP000241890"/>
    </source>
</evidence>
<dbReference type="InterPro" id="IPR027417">
    <property type="entry name" value="P-loop_NTPase"/>
</dbReference>
<evidence type="ECO:0000256" key="3">
    <source>
        <dbReference type="PIRSR" id="PIRSR637359-2"/>
    </source>
</evidence>
<dbReference type="Gene3D" id="3.40.50.300">
    <property type="entry name" value="P-loop containing nucleotide triphosphate hydrolases"/>
    <property type="match status" value="1"/>
</dbReference>
<proteinExistence type="predicted"/>
<keyword evidence="6" id="KW-1185">Reference proteome</keyword>
<name>A0A2R5GWD7_9STRA</name>
<sequence length="432" mass="48559">MDESQEDYESSLNDQTGTDMLGIDFAALLAQHPVYPFNASSTSPLGNIDASSSRLRRSRDTWEALRANFRFPESSPIWLANGLPPPVGPDLCFTLCHTKEKLCSQDVARLTDRTSQANPTLMSPMCRTPLPLPFYATIGYSQAGSTFFADAITLHRNIRPACRKEIHFFDHTMYSSSQKYANRKRSYFNIRSYLFCLRGAGMSPLPSNALVGDNTIKSIYVDAWQPVWLKAINPNIKLMVLLRNPVKRSYSRYSMKGGSHICRQYLATDPGVCNNNFDSYVPLMIDFIAKKCPQLVPRGDPSAAYTCASGGAAGREDVDTIVASLYDHHLRHWLNFFSAENFLLIESDKLFKEPLQEINRAINFLGLEGFDAASFRRVEARSKPRTNSHTSKAPKPKAETMELLANFYAPHIEALRDLARTHFGINSLSLEF</sequence>
<accession>A0A2R5GWD7</accession>
<dbReference type="InParanoid" id="A0A2R5GWD7"/>
<protein>
    <submittedName>
        <fullName evidence="5">Heparan sulfate glucosamine 3-O-sulfotransferase 6</fullName>
    </submittedName>
</protein>
<gene>
    <name evidence="5" type="ORF">FCC1311_084792</name>
</gene>
<dbReference type="Proteomes" id="UP000241890">
    <property type="component" value="Unassembled WGS sequence"/>
</dbReference>
<dbReference type="GO" id="GO:0008146">
    <property type="term" value="F:sulfotransferase activity"/>
    <property type="evidence" value="ECO:0007669"/>
    <property type="project" value="InterPro"/>
</dbReference>
<dbReference type="AlphaFoldDB" id="A0A2R5GWD7"/>
<dbReference type="InterPro" id="IPR000863">
    <property type="entry name" value="Sulfotransferase_dom"/>
</dbReference>
<comment type="caution">
    <text evidence="5">The sequence shown here is derived from an EMBL/GenBank/DDBJ whole genome shotgun (WGS) entry which is preliminary data.</text>
</comment>
<dbReference type="PANTHER" id="PTHR10605">
    <property type="entry name" value="HEPARAN SULFATE SULFOTRANSFERASE"/>
    <property type="match status" value="1"/>
</dbReference>
<feature type="binding site" evidence="3">
    <location>
        <position position="251"/>
    </location>
    <ligand>
        <name>3'-phosphoadenylyl sulfate</name>
        <dbReference type="ChEBI" id="CHEBI:58339"/>
    </ligand>
</feature>
<evidence type="ECO:0000256" key="2">
    <source>
        <dbReference type="ARBA" id="ARBA00023180"/>
    </source>
</evidence>
<evidence type="ECO:0000313" key="5">
    <source>
        <dbReference type="EMBL" id="GBG32254.1"/>
    </source>
</evidence>